<accession>A0AAD9LC15</accession>
<reference evidence="4" key="1">
    <citation type="submission" date="2023-08" db="EMBL/GenBank/DDBJ databases">
        <title>Reference Genome Resource for the Citrus Pathogen Phytophthora citrophthora.</title>
        <authorList>
            <person name="Moller H."/>
            <person name="Coetzee B."/>
            <person name="Rose L.J."/>
            <person name="Van Niekerk J.M."/>
        </authorList>
    </citation>
    <scope>NUCLEOTIDE SEQUENCE</scope>
    <source>
        <strain evidence="4">STE-U-9442</strain>
    </source>
</reference>
<name>A0AAD9LC15_9STRA</name>
<keyword evidence="2" id="KW-0812">Transmembrane</keyword>
<organism evidence="4 5">
    <name type="scientific">Phytophthora citrophthora</name>
    <dbReference type="NCBI Taxonomy" id="4793"/>
    <lineage>
        <taxon>Eukaryota</taxon>
        <taxon>Sar</taxon>
        <taxon>Stramenopiles</taxon>
        <taxon>Oomycota</taxon>
        <taxon>Peronosporomycetes</taxon>
        <taxon>Peronosporales</taxon>
        <taxon>Peronosporaceae</taxon>
        <taxon>Phytophthora</taxon>
    </lineage>
</organism>
<protein>
    <recommendedName>
        <fullName evidence="6">Carbohydrate-binding protein</fullName>
    </recommendedName>
</protein>
<evidence type="ECO:0000256" key="1">
    <source>
        <dbReference type="SAM" id="MobiDB-lite"/>
    </source>
</evidence>
<keyword evidence="2" id="KW-1133">Transmembrane helix</keyword>
<evidence type="ECO:0000256" key="2">
    <source>
        <dbReference type="SAM" id="Phobius"/>
    </source>
</evidence>
<dbReference type="EMBL" id="JASMQC010000044">
    <property type="protein sequence ID" value="KAK1929814.1"/>
    <property type="molecule type" value="Genomic_DNA"/>
</dbReference>
<evidence type="ECO:0000313" key="4">
    <source>
        <dbReference type="EMBL" id="KAK1929814.1"/>
    </source>
</evidence>
<comment type="caution">
    <text evidence="4">The sequence shown here is derived from an EMBL/GenBank/DDBJ whole genome shotgun (WGS) entry which is preliminary data.</text>
</comment>
<keyword evidence="5" id="KW-1185">Reference proteome</keyword>
<feature type="region of interest" description="Disordered" evidence="1">
    <location>
        <begin position="148"/>
        <end position="217"/>
    </location>
</feature>
<feature type="region of interest" description="Disordered" evidence="1">
    <location>
        <begin position="293"/>
        <end position="394"/>
    </location>
</feature>
<keyword evidence="2" id="KW-0472">Membrane</keyword>
<feature type="region of interest" description="Disordered" evidence="1">
    <location>
        <begin position="110"/>
        <end position="133"/>
    </location>
</feature>
<feature type="compositionally biased region" description="Low complexity" evidence="1">
    <location>
        <begin position="332"/>
        <end position="367"/>
    </location>
</feature>
<dbReference type="Proteomes" id="UP001259832">
    <property type="component" value="Unassembled WGS sequence"/>
</dbReference>
<feature type="compositionally biased region" description="Acidic residues" evidence="1">
    <location>
        <begin position="116"/>
        <end position="133"/>
    </location>
</feature>
<gene>
    <name evidence="4" type="ORF">P3T76_014660</name>
</gene>
<feature type="compositionally biased region" description="Low complexity" evidence="1">
    <location>
        <begin position="157"/>
        <end position="212"/>
    </location>
</feature>
<feature type="chain" id="PRO_5042056320" description="Carbohydrate-binding protein" evidence="3">
    <location>
        <begin position="19"/>
        <end position="394"/>
    </location>
</feature>
<feature type="transmembrane region" description="Helical" evidence="2">
    <location>
        <begin position="262"/>
        <end position="286"/>
    </location>
</feature>
<evidence type="ECO:0008006" key="6">
    <source>
        <dbReference type="Google" id="ProtNLM"/>
    </source>
</evidence>
<sequence>MALRLSLFVALGASYALAVEVSVCRDATYEISVDATSLCAGSGSEPAGWSCPKAGDVAVADCLSTLVSYGSGTCVAPEDAECRIVNGDTWGCVLPSVGCNDVPEVEEPKCETWDYSGDDTVDSSGSSDEENYDEGWFTQTTKIRELYNCGHKPTPAPTTATPEPTPAATTETPEPTPAATETNTTETPAATPTPAPTSTETPSSSPTPAPTECSGSASAVADVGVTEYGGTQVGDEESAAGTATTVTFATIDDGEFGGLSNAMVAVIAAVGAFVAIVVAVVAVVYARKRHVKEDLEEGEEDASVDEEDNEDEDKESESDLESASPVVPPTPAVVSGKMATTPTAAAVTAKVTTPTTTSAEITSSSGTVSKEDDDEASENADTGSSKEAVAAKDD</sequence>
<feature type="signal peptide" evidence="3">
    <location>
        <begin position="1"/>
        <end position="18"/>
    </location>
</feature>
<feature type="compositionally biased region" description="Acidic residues" evidence="1">
    <location>
        <begin position="294"/>
        <end position="320"/>
    </location>
</feature>
<evidence type="ECO:0000313" key="5">
    <source>
        <dbReference type="Proteomes" id="UP001259832"/>
    </source>
</evidence>
<dbReference type="AlphaFoldDB" id="A0AAD9LC15"/>
<evidence type="ECO:0000256" key="3">
    <source>
        <dbReference type="SAM" id="SignalP"/>
    </source>
</evidence>
<proteinExistence type="predicted"/>
<keyword evidence="3" id="KW-0732">Signal</keyword>